<feature type="transmembrane region" description="Helical" evidence="2">
    <location>
        <begin position="12"/>
        <end position="29"/>
    </location>
</feature>
<keyword evidence="4" id="KW-1185">Reference proteome</keyword>
<dbReference type="AlphaFoldDB" id="A0A7C9HMX2"/>
<organism evidence="3 4">
    <name type="scientific">Noviluteimonas gilva</name>
    <dbReference type="NCBI Taxonomy" id="2682097"/>
    <lineage>
        <taxon>Bacteria</taxon>
        <taxon>Pseudomonadati</taxon>
        <taxon>Pseudomonadota</taxon>
        <taxon>Gammaproteobacteria</taxon>
        <taxon>Lysobacterales</taxon>
        <taxon>Lysobacteraceae</taxon>
        <taxon>Noviluteimonas</taxon>
    </lineage>
</organism>
<feature type="transmembrane region" description="Helical" evidence="2">
    <location>
        <begin position="35"/>
        <end position="52"/>
    </location>
</feature>
<comment type="caution">
    <text evidence="3">The sequence shown here is derived from an EMBL/GenBank/DDBJ whole genome shotgun (WGS) entry which is preliminary data.</text>
</comment>
<protein>
    <recommendedName>
        <fullName evidence="5">DUF4175 domain-containing protein</fullName>
    </recommendedName>
</protein>
<keyword evidence="2" id="KW-0812">Transmembrane</keyword>
<feature type="transmembrane region" description="Helical" evidence="2">
    <location>
        <begin position="120"/>
        <end position="138"/>
    </location>
</feature>
<evidence type="ECO:0008006" key="5">
    <source>
        <dbReference type="Google" id="ProtNLM"/>
    </source>
</evidence>
<reference evidence="3 4" key="1">
    <citation type="submission" date="2019-12" db="EMBL/GenBank/DDBJ databases">
        <authorList>
            <person name="Xu J."/>
        </authorList>
    </citation>
    <scope>NUCLEOTIDE SEQUENCE [LARGE SCALE GENOMIC DNA]</scope>
    <source>
        <strain evidence="3 4">HX-5-24</strain>
    </source>
</reference>
<keyword evidence="2" id="KW-0472">Membrane</keyword>
<name>A0A7C9HMX2_9GAMM</name>
<feature type="compositionally biased region" description="Basic and acidic residues" evidence="1">
    <location>
        <begin position="469"/>
        <end position="484"/>
    </location>
</feature>
<evidence type="ECO:0000256" key="1">
    <source>
        <dbReference type="SAM" id="MobiDB-lite"/>
    </source>
</evidence>
<feature type="region of interest" description="Disordered" evidence="1">
    <location>
        <begin position="455"/>
        <end position="488"/>
    </location>
</feature>
<evidence type="ECO:0000313" key="4">
    <source>
        <dbReference type="Proteomes" id="UP000479692"/>
    </source>
</evidence>
<dbReference type="Proteomes" id="UP000479692">
    <property type="component" value="Unassembled WGS sequence"/>
</dbReference>
<keyword evidence="2" id="KW-1133">Transmembrane helix</keyword>
<accession>A0A7C9HMX2</accession>
<evidence type="ECO:0000256" key="2">
    <source>
        <dbReference type="SAM" id="Phobius"/>
    </source>
</evidence>
<evidence type="ECO:0000313" key="3">
    <source>
        <dbReference type="EMBL" id="MUV14750.1"/>
    </source>
</evidence>
<gene>
    <name evidence="3" type="ORF">GN331_11095</name>
</gene>
<proteinExistence type="predicted"/>
<dbReference type="EMBL" id="WOXT01000003">
    <property type="protein sequence ID" value="MUV14750.1"/>
    <property type="molecule type" value="Genomic_DNA"/>
</dbReference>
<sequence>MLHDARVRRGLDVVLACLPWIALSIVLAWRLGGARVAGLVAMLAIVATAAFVRHRVRQLDTAWLVRELDARRPDLEDSTDLLFAAPEKLTTLERLQIARLTARLESAPTPDLRPRWSSRVIAIGAVFATLAIAGILAWPERQPVTFENVLANMGVSSGKPTHTRIVAQTLAITPPAYTRLPARESTTLDAKAPQGTRLQWTLRFAPQPEHAELVFHDGRRLALAREGDTWRATDTLARSALYRIVLQDAPPLQKTTLHRLDAIADRPPELRVVTPDRGLTLMKSGQRTWALAFEATDDYGVSPNARLRITVAHGSGEAIEFREQELGVGGTGAATSKRYVRQIDLGALGLAEGDDLVAQLRVDDNRSPGAQSARSASVILRWPPDLGAEATGVDGMVKKVLPAYFRSQRQIIIDAEALLKEKRTLANERFLAKSDAIGVDQRILRMRYGQFLGEEAEGEPQPPPTNDATDDHDSAQPADDHDHAASNATSAPAFGQEQAVVQQFGHTHDQPEAATLLDPETRATLKKALDQMWQSELQLRQGKPDDALPFAYRALGFIKEVQQATRIYLARVGTELPPIDETRRMTGDRGAVTRGDAVAAAPAADPELAALWRALEDGPRTSTVDFASLERWLGAHQSQLPDPLAFVAAIEALRAEPQCVRCRRDLRALLWHLLPRPAANVSRRAGDDPASRAYLDALREERAP</sequence>